<dbReference type="NCBIfam" id="TIGR03023">
    <property type="entry name" value="WcaJ_sugtrans"/>
    <property type="match status" value="1"/>
</dbReference>
<feature type="transmembrane region" description="Helical" evidence="7">
    <location>
        <begin position="76"/>
        <end position="96"/>
    </location>
</feature>
<evidence type="ECO:0000256" key="2">
    <source>
        <dbReference type="ARBA" id="ARBA00006464"/>
    </source>
</evidence>
<dbReference type="EC" id="2.7.8.31" evidence="9"/>
<accession>A0ABS9KUX0</accession>
<evidence type="ECO:0000256" key="7">
    <source>
        <dbReference type="SAM" id="Phobius"/>
    </source>
</evidence>
<keyword evidence="10" id="KW-1185">Reference proteome</keyword>
<evidence type="ECO:0000259" key="8">
    <source>
        <dbReference type="Pfam" id="PF02397"/>
    </source>
</evidence>
<dbReference type="PANTHER" id="PTHR30576:SF0">
    <property type="entry name" value="UNDECAPRENYL-PHOSPHATE N-ACETYLGALACTOSAMINYL 1-PHOSPHATE TRANSFERASE-RELATED"/>
    <property type="match status" value="1"/>
</dbReference>
<comment type="subcellular location">
    <subcellularLocation>
        <location evidence="1">Membrane</location>
        <topology evidence="1">Multi-pass membrane protein</topology>
    </subcellularLocation>
</comment>
<gene>
    <name evidence="9" type="ORF">LZZ85_17430</name>
</gene>
<keyword evidence="4 7" id="KW-0812">Transmembrane</keyword>
<evidence type="ECO:0000256" key="5">
    <source>
        <dbReference type="ARBA" id="ARBA00022989"/>
    </source>
</evidence>
<proteinExistence type="inferred from homology"/>
<sequence>MQKIYNPSTRAKITLDFLFISLICVFLQNGFKVPSNEFLSSTHVLLTCITTGCWFFCGRAMGLYKDYRATPFSYEWIVFLKTMIIYFLLTSFIFSQLVSAYRFGLSQLAFHCAWIFVLLPVQKLAIRVFFKRLRNSKQVRRKVLIVGAGDSGVNFYQQYVKDNHYGYALTGFIDDTTNPLVNGHYLGKTADIDEIIANYELDDIVVAMPINDDIQLSKIIKAGEREGKRVKIIPHYQRFSAGRIHVGTLGSLPIITLRSLPLDVTDNKVYKRSFDIIFAGLVTILILSWLIPIISLAIKFTSKGPVFFKQERWGLNNKPIVCYKFRTMVHNSRDLDESGKYQQAKKNDPRITKIGAFLRKTSLDEMPQFLNVLLGSMSVVGPRPHPVPLNIQSKDSVENYMMRHWVKPGITGWAQTNGYRGETRKPYLMQKRVEFDVWYMENWTFWLDLQIILQTLVNMVKTEKNAY</sequence>
<evidence type="ECO:0000256" key="4">
    <source>
        <dbReference type="ARBA" id="ARBA00022692"/>
    </source>
</evidence>
<feature type="transmembrane region" description="Helical" evidence="7">
    <location>
        <begin position="43"/>
        <end position="64"/>
    </location>
</feature>
<dbReference type="EMBL" id="JAKLTR010000011">
    <property type="protein sequence ID" value="MCG2616082.1"/>
    <property type="molecule type" value="Genomic_DNA"/>
</dbReference>
<dbReference type="Proteomes" id="UP001165367">
    <property type="component" value="Unassembled WGS sequence"/>
</dbReference>
<feature type="transmembrane region" description="Helical" evidence="7">
    <location>
        <begin position="108"/>
        <end position="130"/>
    </location>
</feature>
<evidence type="ECO:0000313" key="10">
    <source>
        <dbReference type="Proteomes" id="UP001165367"/>
    </source>
</evidence>
<dbReference type="Pfam" id="PF02397">
    <property type="entry name" value="Bac_transf"/>
    <property type="match status" value="1"/>
</dbReference>
<evidence type="ECO:0000256" key="1">
    <source>
        <dbReference type="ARBA" id="ARBA00004141"/>
    </source>
</evidence>
<feature type="domain" description="Bacterial sugar transferase" evidence="8">
    <location>
        <begin position="271"/>
        <end position="460"/>
    </location>
</feature>
<keyword evidence="5 7" id="KW-1133">Transmembrane helix</keyword>
<dbReference type="NCBIfam" id="TIGR03025">
    <property type="entry name" value="EPS_sugtrans"/>
    <property type="match status" value="1"/>
</dbReference>
<evidence type="ECO:0000256" key="6">
    <source>
        <dbReference type="ARBA" id="ARBA00023136"/>
    </source>
</evidence>
<keyword evidence="6 7" id="KW-0472">Membrane</keyword>
<dbReference type="RefSeq" id="WP_237874620.1">
    <property type="nucleotide sequence ID" value="NZ_JAKLTR010000011.1"/>
</dbReference>
<evidence type="ECO:0000256" key="3">
    <source>
        <dbReference type="ARBA" id="ARBA00022679"/>
    </source>
</evidence>
<name>A0ABS9KUX0_9BACT</name>
<feature type="transmembrane region" description="Helical" evidence="7">
    <location>
        <begin position="276"/>
        <end position="298"/>
    </location>
</feature>
<dbReference type="InterPro" id="IPR017473">
    <property type="entry name" value="Undecaprenyl-P_gluc_Ptfrase"/>
</dbReference>
<dbReference type="Pfam" id="PF13727">
    <property type="entry name" value="CoA_binding_3"/>
    <property type="match status" value="1"/>
</dbReference>
<reference evidence="9" key="1">
    <citation type="submission" date="2022-01" db="EMBL/GenBank/DDBJ databases">
        <authorList>
            <person name="Jo J.-H."/>
            <person name="Im W.-T."/>
        </authorList>
    </citation>
    <scope>NUCLEOTIDE SEQUENCE</scope>
    <source>
        <strain evidence="9">NA20</strain>
    </source>
</reference>
<keyword evidence="3 9" id="KW-0808">Transferase</keyword>
<comment type="caution">
    <text evidence="9">The sequence shown here is derived from an EMBL/GenBank/DDBJ whole genome shotgun (WGS) entry which is preliminary data.</text>
</comment>
<protein>
    <submittedName>
        <fullName evidence="9">Undecaprenyl-phosphate glucose phosphotransferase</fullName>
        <ecNumber evidence="9">2.7.8.31</ecNumber>
    </submittedName>
</protein>
<organism evidence="9 10">
    <name type="scientific">Terrimonas ginsenosidimutans</name>
    <dbReference type="NCBI Taxonomy" id="2908004"/>
    <lineage>
        <taxon>Bacteria</taxon>
        <taxon>Pseudomonadati</taxon>
        <taxon>Bacteroidota</taxon>
        <taxon>Chitinophagia</taxon>
        <taxon>Chitinophagales</taxon>
        <taxon>Chitinophagaceae</taxon>
        <taxon>Terrimonas</taxon>
    </lineage>
</organism>
<evidence type="ECO:0000313" key="9">
    <source>
        <dbReference type="EMBL" id="MCG2616082.1"/>
    </source>
</evidence>
<dbReference type="Gene3D" id="3.40.50.720">
    <property type="entry name" value="NAD(P)-binding Rossmann-like Domain"/>
    <property type="match status" value="1"/>
</dbReference>
<dbReference type="PANTHER" id="PTHR30576">
    <property type="entry name" value="COLANIC BIOSYNTHESIS UDP-GLUCOSE LIPID CARRIER TRANSFERASE"/>
    <property type="match status" value="1"/>
</dbReference>
<dbReference type="InterPro" id="IPR003362">
    <property type="entry name" value="Bact_transf"/>
</dbReference>
<comment type="similarity">
    <text evidence="2">Belongs to the bacterial sugar transferase family.</text>
</comment>
<feature type="transmembrane region" description="Helical" evidence="7">
    <location>
        <begin position="12"/>
        <end position="31"/>
    </location>
</feature>
<dbReference type="InterPro" id="IPR017475">
    <property type="entry name" value="EPS_sugar_tfrase"/>
</dbReference>
<dbReference type="GO" id="GO:0089702">
    <property type="term" value="F:undecaprenyl-phosphate glucose phosphotransferase activity"/>
    <property type="evidence" value="ECO:0007669"/>
    <property type="project" value="UniProtKB-EC"/>
</dbReference>